<keyword evidence="2" id="KW-1185">Reference proteome</keyword>
<dbReference type="Proteomes" id="UP000188268">
    <property type="component" value="Unassembled WGS sequence"/>
</dbReference>
<organism evidence="1 2">
    <name type="scientific">Corchorus capsularis</name>
    <name type="common">Jute</name>
    <dbReference type="NCBI Taxonomy" id="210143"/>
    <lineage>
        <taxon>Eukaryota</taxon>
        <taxon>Viridiplantae</taxon>
        <taxon>Streptophyta</taxon>
        <taxon>Embryophyta</taxon>
        <taxon>Tracheophyta</taxon>
        <taxon>Spermatophyta</taxon>
        <taxon>Magnoliopsida</taxon>
        <taxon>eudicotyledons</taxon>
        <taxon>Gunneridae</taxon>
        <taxon>Pentapetalae</taxon>
        <taxon>rosids</taxon>
        <taxon>malvids</taxon>
        <taxon>Malvales</taxon>
        <taxon>Malvaceae</taxon>
        <taxon>Grewioideae</taxon>
        <taxon>Apeibeae</taxon>
        <taxon>Corchorus</taxon>
    </lineage>
</organism>
<dbReference type="Gramene" id="OMP05742">
    <property type="protein sequence ID" value="OMP05742"/>
    <property type="gene ID" value="CCACVL1_01838"/>
</dbReference>
<evidence type="ECO:0000313" key="1">
    <source>
        <dbReference type="EMBL" id="OMP05742.1"/>
    </source>
</evidence>
<gene>
    <name evidence="1" type="ORF">CCACVL1_01838</name>
</gene>
<dbReference type="EMBL" id="AWWV01005223">
    <property type="protein sequence ID" value="OMP05742.1"/>
    <property type="molecule type" value="Genomic_DNA"/>
</dbReference>
<comment type="caution">
    <text evidence="1">The sequence shown here is derived from an EMBL/GenBank/DDBJ whole genome shotgun (WGS) entry which is preliminary data.</text>
</comment>
<name>A0A1R3KF57_COCAP</name>
<accession>A0A1R3KF57</accession>
<protein>
    <submittedName>
        <fullName evidence="1">Uncharacterized protein</fullName>
    </submittedName>
</protein>
<dbReference type="AlphaFoldDB" id="A0A1R3KF57"/>
<evidence type="ECO:0000313" key="2">
    <source>
        <dbReference type="Proteomes" id="UP000188268"/>
    </source>
</evidence>
<reference evidence="1 2" key="1">
    <citation type="submission" date="2013-09" db="EMBL/GenBank/DDBJ databases">
        <title>Corchorus capsularis genome sequencing.</title>
        <authorList>
            <person name="Alam M."/>
            <person name="Haque M.S."/>
            <person name="Islam M.S."/>
            <person name="Emdad E.M."/>
            <person name="Islam M.M."/>
            <person name="Ahmed B."/>
            <person name="Halim A."/>
            <person name="Hossen Q.M.M."/>
            <person name="Hossain M.Z."/>
            <person name="Ahmed R."/>
            <person name="Khan M.M."/>
            <person name="Islam R."/>
            <person name="Rashid M.M."/>
            <person name="Khan S.A."/>
            <person name="Rahman M.S."/>
            <person name="Alam M."/>
        </authorList>
    </citation>
    <scope>NUCLEOTIDE SEQUENCE [LARGE SCALE GENOMIC DNA]</scope>
    <source>
        <strain evidence="2">cv. CVL-1</strain>
        <tissue evidence="1">Whole seedling</tissue>
    </source>
</reference>
<proteinExistence type="predicted"/>
<sequence>MSHEKANFNAQDVDVLWTQQSFSDENLLELYPHFTEIVFLDKVAALRSLLGDVKI</sequence>